<dbReference type="CDD" id="cd05246">
    <property type="entry name" value="dTDP_GD_SDR_e"/>
    <property type="match status" value="1"/>
</dbReference>
<dbReference type="InterPro" id="IPR005888">
    <property type="entry name" value="dTDP_Gluc_deHydtase"/>
</dbReference>
<proteinExistence type="inferred from homology"/>
<gene>
    <name evidence="9" type="primary">rfbB</name>
    <name evidence="9" type="ORF">JW984_04725</name>
</gene>
<evidence type="ECO:0000256" key="2">
    <source>
        <dbReference type="ARBA" id="ARBA00001911"/>
    </source>
</evidence>
<evidence type="ECO:0000256" key="1">
    <source>
        <dbReference type="ARBA" id="ARBA00001539"/>
    </source>
</evidence>
<comment type="caution">
    <text evidence="9">The sequence shown here is derived from an EMBL/GenBank/DDBJ whole genome shotgun (WGS) entry which is preliminary data.</text>
</comment>
<keyword evidence="5" id="KW-0520">NAD</keyword>
<dbReference type="PANTHER" id="PTHR43000">
    <property type="entry name" value="DTDP-D-GLUCOSE 4,6-DEHYDRATASE-RELATED"/>
    <property type="match status" value="1"/>
</dbReference>
<comment type="catalytic activity">
    <reaction evidence="1 7">
        <text>dTDP-alpha-D-glucose = dTDP-4-dehydro-6-deoxy-alpha-D-glucose + H2O</text>
        <dbReference type="Rhea" id="RHEA:17221"/>
        <dbReference type="ChEBI" id="CHEBI:15377"/>
        <dbReference type="ChEBI" id="CHEBI:57477"/>
        <dbReference type="ChEBI" id="CHEBI:57649"/>
        <dbReference type="EC" id="4.2.1.46"/>
    </reaction>
</comment>
<dbReference type="InterPro" id="IPR016040">
    <property type="entry name" value="NAD(P)-bd_dom"/>
</dbReference>
<dbReference type="Proteomes" id="UP000809273">
    <property type="component" value="Unassembled WGS sequence"/>
</dbReference>
<dbReference type="AlphaFoldDB" id="A0A9D8KD43"/>
<evidence type="ECO:0000256" key="7">
    <source>
        <dbReference type="RuleBase" id="RU004473"/>
    </source>
</evidence>
<dbReference type="EC" id="4.2.1.46" evidence="4 7"/>
<accession>A0A9D8KD43</accession>
<feature type="domain" description="NAD(P)-binding" evidence="8">
    <location>
        <begin position="4"/>
        <end position="304"/>
    </location>
</feature>
<evidence type="ECO:0000313" key="10">
    <source>
        <dbReference type="Proteomes" id="UP000809273"/>
    </source>
</evidence>
<sequence length="336" mass="37926">MKLLVTGGAGFIGSNFILYILGKGKDYEVVNFDTLTYAGNLANLKDVEDDPRYSFVKGDIADGAAVERVMKDGIDVVINFAAESHVDRSIMDPNTFIRTNVLGTNILLSIARENDVKLFIQISTDEVYGSLGPEGLFTEESPLDPTSPYSASKTSADLLALAYHKTYGLPVIVTRCSNNYGPYQFPEKLIPLFITNAMENKPLPVYGDGMNIRDWIHTLDHSRAVEAVMEKGKPGEVYNIGGNNERTNLEITERILKALDKPKSLIRFVKDRPGHDKRYAIDSSKITSELGWKPKYDFEKAMNDTVSWYRDNRSWWEEIKSGKYQDYYLKLYGKLE</sequence>
<evidence type="ECO:0000256" key="3">
    <source>
        <dbReference type="ARBA" id="ARBA00008178"/>
    </source>
</evidence>
<evidence type="ECO:0000256" key="6">
    <source>
        <dbReference type="ARBA" id="ARBA00023239"/>
    </source>
</evidence>
<name>A0A9D8KD43_9DELT</name>
<evidence type="ECO:0000313" key="9">
    <source>
        <dbReference type="EMBL" id="MBN1572484.1"/>
    </source>
</evidence>
<dbReference type="Pfam" id="PF16363">
    <property type="entry name" value="GDP_Man_Dehyd"/>
    <property type="match status" value="1"/>
</dbReference>
<organism evidence="9 10">
    <name type="scientific">Candidatus Zymogenus saltonus</name>
    <dbReference type="NCBI Taxonomy" id="2844893"/>
    <lineage>
        <taxon>Bacteria</taxon>
        <taxon>Deltaproteobacteria</taxon>
        <taxon>Candidatus Zymogenia</taxon>
        <taxon>Candidatus Zymogeniales</taxon>
        <taxon>Candidatus Zymogenaceae</taxon>
        <taxon>Candidatus Zymogenus</taxon>
    </lineage>
</organism>
<dbReference type="InterPro" id="IPR036291">
    <property type="entry name" value="NAD(P)-bd_dom_sf"/>
</dbReference>
<dbReference type="FunFam" id="3.40.50.720:FF:000304">
    <property type="entry name" value="UDP-glucose 4,6-dehydratase"/>
    <property type="match status" value="1"/>
</dbReference>
<protein>
    <recommendedName>
        <fullName evidence="4 7">dTDP-glucose 4,6-dehydratase</fullName>
        <ecNumber evidence="4 7">4.2.1.46</ecNumber>
    </recommendedName>
</protein>
<dbReference type="GO" id="GO:0008460">
    <property type="term" value="F:dTDP-glucose 4,6-dehydratase activity"/>
    <property type="evidence" value="ECO:0007669"/>
    <property type="project" value="UniProtKB-EC"/>
</dbReference>
<dbReference type="Gene3D" id="3.40.50.720">
    <property type="entry name" value="NAD(P)-binding Rossmann-like Domain"/>
    <property type="match status" value="1"/>
</dbReference>
<dbReference type="GO" id="GO:0009225">
    <property type="term" value="P:nucleotide-sugar metabolic process"/>
    <property type="evidence" value="ECO:0007669"/>
    <property type="project" value="InterPro"/>
</dbReference>
<dbReference type="Gene3D" id="3.90.25.10">
    <property type="entry name" value="UDP-galactose 4-epimerase, domain 1"/>
    <property type="match status" value="1"/>
</dbReference>
<comment type="cofactor">
    <cofactor evidence="2 7">
        <name>NAD(+)</name>
        <dbReference type="ChEBI" id="CHEBI:57540"/>
    </cofactor>
</comment>
<keyword evidence="6 7" id="KW-0456">Lyase</keyword>
<evidence type="ECO:0000256" key="5">
    <source>
        <dbReference type="ARBA" id="ARBA00023027"/>
    </source>
</evidence>
<comment type="similarity">
    <text evidence="3 7">Belongs to the NAD(P)-dependent epimerase/dehydratase family. dTDP-glucose dehydratase subfamily.</text>
</comment>
<dbReference type="NCBIfam" id="TIGR01181">
    <property type="entry name" value="dTDP_gluc_dehyt"/>
    <property type="match status" value="1"/>
</dbReference>
<reference evidence="9" key="2">
    <citation type="submission" date="2021-01" db="EMBL/GenBank/DDBJ databases">
        <authorList>
            <person name="Hahn C.R."/>
            <person name="Youssef N.H."/>
            <person name="Elshahed M."/>
        </authorList>
    </citation>
    <scope>NUCLEOTIDE SEQUENCE</scope>
    <source>
        <strain evidence="9">Zod_Metabat.24</strain>
    </source>
</reference>
<evidence type="ECO:0000256" key="4">
    <source>
        <dbReference type="ARBA" id="ARBA00011990"/>
    </source>
</evidence>
<evidence type="ECO:0000259" key="8">
    <source>
        <dbReference type="Pfam" id="PF16363"/>
    </source>
</evidence>
<dbReference type="SUPFAM" id="SSF51735">
    <property type="entry name" value="NAD(P)-binding Rossmann-fold domains"/>
    <property type="match status" value="1"/>
</dbReference>
<reference evidence="9" key="1">
    <citation type="journal article" date="2021" name="Environ. Microbiol.">
        <title>Genomic characterization of three novel Desulfobacterota classes expand the metabolic and phylogenetic diversity of the phylum.</title>
        <authorList>
            <person name="Murphy C.L."/>
            <person name="Biggerstaff J."/>
            <person name="Eichhorn A."/>
            <person name="Ewing E."/>
            <person name="Shahan R."/>
            <person name="Soriano D."/>
            <person name="Stewart S."/>
            <person name="VanMol K."/>
            <person name="Walker R."/>
            <person name="Walters P."/>
            <person name="Elshahed M.S."/>
            <person name="Youssef N.H."/>
        </authorList>
    </citation>
    <scope>NUCLEOTIDE SEQUENCE</scope>
    <source>
        <strain evidence="9">Zod_Metabat.24</strain>
    </source>
</reference>
<dbReference type="EMBL" id="JAFGIX010000023">
    <property type="protein sequence ID" value="MBN1572484.1"/>
    <property type="molecule type" value="Genomic_DNA"/>
</dbReference>